<evidence type="ECO:0000256" key="6">
    <source>
        <dbReference type="ARBA" id="ARBA00023002"/>
    </source>
</evidence>
<protein>
    <recommendedName>
        <fullName evidence="11">Vitamin K epoxide reductase domain-containing protein</fullName>
    </recommendedName>
</protein>
<evidence type="ECO:0000313" key="12">
    <source>
        <dbReference type="EMBL" id="KAL0913303.1"/>
    </source>
</evidence>
<keyword evidence="5 10" id="KW-1133">Transmembrane helix</keyword>
<evidence type="ECO:0000256" key="2">
    <source>
        <dbReference type="ARBA" id="ARBA00006214"/>
    </source>
</evidence>
<dbReference type="SUPFAM" id="SSF52833">
    <property type="entry name" value="Thioredoxin-like"/>
    <property type="match status" value="1"/>
</dbReference>
<gene>
    <name evidence="12" type="ORF">M5K25_016754</name>
</gene>
<organism evidence="12 13">
    <name type="scientific">Dendrobium thyrsiflorum</name>
    <name type="common">Pinecone-like raceme dendrobium</name>
    <name type="synonym">Orchid</name>
    <dbReference type="NCBI Taxonomy" id="117978"/>
    <lineage>
        <taxon>Eukaryota</taxon>
        <taxon>Viridiplantae</taxon>
        <taxon>Streptophyta</taxon>
        <taxon>Embryophyta</taxon>
        <taxon>Tracheophyta</taxon>
        <taxon>Spermatophyta</taxon>
        <taxon>Magnoliopsida</taxon>
        <taxon>Liliopsida</taxon>
        <taxon>Asparagales</taxon>
        <taxon>Orchidaceae</taxon>
        <taxon>Epidendroideae</taxon>
        <taxon>Malaxideae</taxon>
        <taxon>Dendrobiinae</taxon>
        <taxon>Dendrobium</taxon>
    </lineage>
</organism>
<comment type="caution">
    <text evidence="12">The sequence shown here is derived from an EMBL/GenBank/DDBJ whole genome shotgun (WGS) entry which is preliminary data.</text>
</comment>
<evidence type="ECO:0000256" key="8">
    <source>
        <dbReference type="ARBA" id="ARBA00023157"/>
    </source>
</evidence>
<feature type="transmembrane region" description="Helical" evidence="10">
    <location>
        <begin position="221"/>
        <end position="239"/>
    </location>
</feature>
<dbReference type="SMART" id="SM00756">
    <property type="entry name" value="VKc"/>
    <property type="match status" value="1"/>
</dbReference>
<dbReference type="GO" id="GO:0016020">
    <property type="term" value="C:membrane"/>
    <property type="evidence" value="ECO:0007669"/>
    <property type="project" value="UniProtKB-SubCell"/>
</dbReference>
<comment type="subcellular location">
    <subcellularLocation>
        <location evidence="1">Membrane</location>
        <topology evidence="1">Multi-pass membrane protein</topology>
    </subcellularLocation>
</comment>
<evidence type="ECO:0000256" key="4">
    <source>
        <dbReference type="ARBA" id="ARBA00022719"/>
    </source>
</evidence>
<keyword evidence="6" id="KW-0560">Oxidoreductase</keyword>
<evidence type="ECO:0000259" key="11">
    <source>
        <dbReference type="SMART" id="SM00756"/>
    </source>
</evidence>
<dbReference type="InterPro" id="IPR044698">
    <property type="entry name" value="VKOR/LTO1"/>
</dbReference>
<feature type="transmembrane region" description="Helical" evidence="10">
    <location>
        <begin position="127"/>
        <end position="147"/>
    </location>
</feature>
<evidence type="ECO:0000313" key="13">
    <source>
        <dbReference type="Proteomes" id="UP001552299"/>
    </source>
</evidence>
<dbReference type="Gene3D" id="3.40.30.10">
    <property type="entry name" value="Glutaredoxin"/>
    <property type="match status" value="1"/>
</dbReference>
<keyword evidence="9" id="KW-0676">Redox-active center</keyword>
<evidence type="ECO:0000256" key="3">
    <source>
        <dbReference type="ARBA" id="ARBA00022692"/>
    </source>
</evidence>
<dbReference type="Pfam" id="PF07884">
    <property type="entry name" value="VKOR"/>
    <property type="match status" value="1"/>
</dbReference>
<dbReference type="AlphaFoldDB" id="A0ABD0USW5"/>
<dbReference type="EMBL" id="JANQDX010000013">
    <property type="protein sequence ID" value="KAL0913303.1"/>
    <property type="molecule type" value="Genomic_DNA"/>
</dbReference>
<feature type="domain" description="Vitamin K epoxide reductase" evidence="11">
    <location>
        <begin position="131"/>
        <end position="271"/>
    </location>
</feature>
<feature type="transmembrane region" description="Helical" evidence="10">
    <location>
        <begin position="245"/>
        <end position="267"/>
    </location>
</feature>
<dbReference type="InterPro" id="IPR012932">
    <property type="entry name" value="VKOR"/>
</dbReference>
<dbReference type="Gene3D" id="1.20.1440.130">
    <property type="entry name" value="VKOR domain"/>
    <property type="match status" value="1"/>
</dbReference>
<accession>A0ABD0USW5</accession>
<dbReference type="GO" id="GO:0016491">
    <property type="term" value="F:oxidoreductase activity"/>
    <property type="evidence" value="ECO:0007669"/>
    <property type="project" value="UniProtKB-KW"/>
</dbReference>
<evidence type="ECO:0000256" key="10">
    <source>
        <dbReference type="SAM" id="Phobius"/>
    </source>
</evidence>
<dbReference type="InterPro" id="IPR036249">
    <property type="entry name" value="Thioredoxin-like_sf"/>
</dbReference>
<feature type="transmembrane region" description="Helical" evidence="10">
    <location>
        <begin position="279"/>
        <end position="298"/>
    </location>
</feature>
<dbReference type="PANTHER" id="PTHR34573">
    <property type="entry name" value="VKC DOMAIN-CONTAINING PROTEIN"/>
    <property type="match status" value="1"/>
</dbReference>
<keyword evidence="13" id="KW-1185">Reference proteome</keyword>
<name>A0ABD0USW5_DENTH</name>
<feature type="transmembrane region" description="Helical" evidence="10">
    <location>
        <begin position="182"/>
        <end position="201"/>
    </location>
</feature>
<evidence type="ECO:0000256" key="5">
    <source>
        <dbReference type="ARBA" id="ARBA00022989"/>
    </source>
</evidence>
<dbReference type="PANTHER" id="PTHR34573:SF1">
    <property type="entry name" value="VITAMIN K EPOXIDE REDUCTASE DOMAIN-CONTAINING PROTEIN"/>
    <property type="match status" value="1"/>
</dbReference>
<evidence type="ECO:0000256" key="9">
    <source>
        <dbReference type="ARBA" id="ARBA00023284"/>
    </source>
</evidence>
<keyword evidence="7 10" id="KW-0472">Membrane</keyword>
<reference evidence="12 13" key="1">
    <citation type="journal article" date="2024" name="Plant Biotechnol. J.">
        <title>Dendrobium thyrsiflorum genome and its molecular insights into genes involved in important horticultural traits.</title>
        <authorList>
            <person name="Chen B."/>
            <person name="Wang J.Y."/>
            <person name="Zheng P.J."/>
            <person name="Li K.L."/>
            <person name="Liang Y.M."/>
            <person name="Chen X.F."/>
            <person name="Zhang C."/>
            <person name="Zhao X."/>
            <person name="He X."/>
            <person name="Zhang G.Q."/>
            <person name="Liu Z.J."/>
            <person name="Xu Q."/>
        </authorList>
    </citation>
    <scope>NUCLEOTIDE SEQUENCE [LARGE SCALE GENOMIC DNA]</scope>
    <source>
        <strain evidence="12">GZMU011</strain>
    </source>
</reference>
<dbReference type="InterPro" id="IPR038354">
    <property type="entry name" value="VKOR_sf"/>
</dbReference>
<dbReference type="Proteomes" id="UP001552299">
    <property type="component" value="Unassembled WGS sequence"/>
</dbReference>
<dbReference type="CDD" id="cd12916">
    <property type="entry name" value="VKOR_1"/>
    <property type="match status" value="1"/>
</dbReference>
<dbReference type="GO" id="GO:0048038">
    <property type="term" value="F:quinone binding"/>
    <property type="evidence" value="ECO:0007669"/>
    <property type="project" value="UniProtKB-KW"/>
</dbReference>
<sequence length="435" mass="47172">MKAWELDQADECSIINYFILMKSFCSSAFCFSTAPKPSPTIAVLKRSLFTSEPPVSRLAKSAAEAKFLGRMSVSSALAISRLPSLPPIRCSLAASLRFKQRSSVVSLRCWCGPSPKMDSDSGASGKAFFLGLSTSSWCTGLGAVGFIETAYLTYIKLSNSEAFCAVAGGGCNDVLNSDYSNVFGVPLPLIGMVSYGLVTLLSLQQSRRNLMYGFGESDVRFLLLAITTSMATASTYFLYLLGTKLSGTVCSYCLISVFLSFSLLFITLKDYAFEEIQKVVGLQFAIGAIVLATLSNSYTMTMPKYLGSNDITLEPYETEIIEQSTPWTIALAKHLHSIGAKMYGAFWCSHCQEQKQMFGREAAKILDYVECFPDGVGKGRKMTTECTLAGLEGFPTWIIKGKVLSGEQNLQALAEASGFASQDSSYALASKQEQS</sequence>
<keyword evidence="4" id="KW-0874">Quinone</keyword>
<proteinExistence type="inferred from homology"/>
<keyword evidence="3 10" id="KW-0812">Transmembrane</keyword>
<keyword evidence="8" id="KW-1015">Disulfide bond</keyword>
<evidence type="ECO:0000256" key="7">
    <source>
        <dbReference type="ARBA" id="ARBA00023136"/>
    </source>
</evidence>
<evidence type="ECO:0000256" key="1">
    <source>
        <dbReference type="ARBA" id="ARBA00004141"/>
    </source>
</evidence>
<comment type="similarity">
    <text evidence="2">Belongs to the VKOR family.</text>
</comment>